<dbReference type="AlphaFoldDB" id="A0AAD7MHN1"/>
<reference evidence="6" key="1">
    <citation type="submission" date="2023-03" db="EMBL/GenBank/DDBJ databases">
        <title>Massive genome expansion in bonnet fungi (Mycena s.s.) driven by repeated elements and novel gene families across ecological guilds.</title>
        <authorList>
            <consortium name="Lawrence Berkeley National Laboratory"/>
            <person name="Harder C.B."/>
            <person name="Miyauchi S."/>
            <person name="Viragh M."/>
            <person name="Kuo A."/>
            <person name="Thoen E."/>
            <person name="Andreopoulos B."/>
            <person name="Lu D."/>
            <person name="Skrede I."/>
            <person name="Drula E."/>
            <person name="Henrissat B."/>
            <person name="Morin E."/>
            <person name="Kohler A."/>
            <person name="Barry K."/>
            <person name="LaButti K."/>
            <person name="Morin E."/>
            <person name="Salamov A."/>
            <person name="Lipzen A."/>
            <person name="Mereny Z."/>
            <person name="Hegedus B."/>
            <person name="Baldrian P."/>
            <person name="Stursova M."/>
            <person name="Weitz H."/>
            <person name="Taylor A."/>
            <person name="Grigoriev I.V."/>
            <person name="Nagy L.G."/>
            <person name="Martin F."/>
            <person name="Kauserud H."/>
        </authorList>
    </citation>
    <scope>NUCLEOTIDE SEQUENCE</scope>
    <source>
        <strain evidence="6">CBHHK188m</strain>
    </source>
</reference>
<organism evidence="6 7">
    <name type="scientific">Mycena maculata</name>
    <dbReference type="NCBI Taxonomy" id="230809"/>
    <lineage>
        <taxon>Eukaryota</taxon>
        <taxon>Fungi</taxon>
        <taxon>Dikarya</taxon>
        <taxon>Basidiomycota</taxon>
        <taxon>Agaricomycotina</taxon>
        <taxon>Agaricomycetes</taxon>
        <taxon>Agaricomycetidae</taxon>
        <taxon>Agaricales</taxon>
        <taxon>Marasmiineae</taxon>
        <taxon>Mycenaceae</taxon>
        <taxon>Mycena</taxon>
    </lineage>
</organism>
<dbReference type="GO" id="GO:0019346">
    <property type="term" value="P:transsulfuration"/>
    <property type="evidence" value="ECO:0007669"/>
    <property type="project" value="InterPro"/>
</dbReference>
<keyword evidence="2 4" id="KW-0663">Pyridoxal phosphate</keyword>
<dbReference type="Proteomes" id="UP001215280">
    <property type="component" value="Unassembled WGS sequence"/>
</dbReference>
<evidence type="ECO:0000256" key="5">
    <source>
        <dbReference type="SAM" id="MobiDB-lite"/>
    </source>
</evidence>
<keyword evidence="7" id="KW-1185">Reference proteome</keyword>
<dbReference type="SUPFAM" id="SSF53383">
    <property type="entry name" value="PLP-dependent transferases"/>
    <property type="match status" value="1"/>
</dbReference>
<evidence type="ECO:0000256" key="1">
    <source>
        <dbReference type="ARBA" id="ARBA00001933"/>
    </source>
</evidence>
<gene>
    <name evidence="6" type="ORF">DFH07DRAFT_1012360</name>
</gene>
<dbReference type="PANTHER" id="PTHR11808:SF50">
    <property type="entry name" value="CYSTATHIONINE BETA-LYASE"/>
    <property type="match status" value="1"/>
</dbReference>
<dbReference type="GO" id="GO:0030170">
    <property type="term" value="F:pyridoxal phosphate binding"/>
    <property type="evidence" value="ECO:0007669"/>
    <property type="project" value="InterPro"/>
</dbReference>
<dbReference type="InterPro" id="IPR015424">
    <property type="entry name" value="PyrdxlP-dep_Trfase"/>
</dbReference>
<protein>
    <submittedName>
        <fullName evidence="6">Uncharacterized protein</fullName>
    </submittedName>
</protein>
<comment type="similarity">
    <text evidence="4">Belongs to the trans-sulfuration enzymes family.</text>
</comment>
<dbReference type="Pfam" id="PF01053">
    <property type="entry name" value="Cys_Met_Meta_PP"/>
    <property type="match status" value="1"/>
</dbReference>
<keyword evidence="3" id="KW-0456">Lyase</keyword>
<dbReference type="Gene3D" id="3.40.640.10">
    <property type="entry name" value="Type I PLP-dependent aspartate aminotransferase-like (Major domain)"/>
    <property type="match status" value="1"/>
</dbReference>
<dbReference type="InterPro" id="IPR015421">
    <property type="entry name" value="PyrdxlP-dep_Trfase_major"/>
</dbReference>
<accession>A0AAD7MHN1</accession>
<name>A0AAD7MHN1_9AGAR</name>
<evidence type="ECO:0000256" key="2">
    <source>
        <dbReference type="ARBA" id="ARBA00022898"/>
    </source>
</evidence>
<dbReference type="PANTHER" id="PTHR11808">
    <property type="entry name" value="TRANS-SULFURATION ENZYME FAMILY MEMBER"/>
    <property type="match status" value="1"/>
</dbReference>
<feature type="region of interest" description="Disordered" evidence="5">
    <location>
        <begin position="87"/>
        <end position="106"/>
    </location>
</feature>
<feature type="compositionally biased region" description="Polar residues" evidence="5">
    <location>
        <begin position="89"/>
        <end position="106"/>
    </location>
</feature>
<evidence type="ECO:0000256" key="3">
    <source>
        <dbReference type="ARBA" id="ARBA00023239"/>
    </source>
</evidence>
<dbReference type="GO" id="GO:0047804">
    <property type="term" value="F:cysteine-S-conjugate beta-lyase activity"/>
    <property type="evidence" value="ECO:0007669"/>
    <property type="project" value="UniProtKB-ARBA"/>
</dbReference>
<comment type="cofactor">
    <cofactor evidence="1 4">
        <name>pyridoxal 5'-phosphate</name>
        <dbReference type="ChEBI" id="CHEBI:597326"/>
    </cofactor>
</comment>
<evidence type="ECO:0000256" key="4">
    <source>
        <dbReference type="RuleBase" id="RU362118"/>
    </source>
</evidence>
<comment type="caution">
    <text evidence="6">The sequence shown here is derived from an EMBL/GenBank/DDBJ whole genome shotgun (WGS) entry which is preliminary data.</text>
</comment>
<proteinExistence type="inferred from homology"/>
<dbReference type="GO" id="GO:0005737">
    <property type="term" value="C:cytoplasm"/>
    <property type="evidence" value="ECO:0007669"/>
    <property type="project" value="TreeGrafter"/>
</dbReference>
<sequence>MRGRARDYSSRHTNTTWVNAIKCHWLSGKQGVWSVNFLAWLFLLESPTNPLLKIADIAAISKGVKKRAADAIVVIDNTMNPYLPLNPHKLSQGTSITPNSTHGSTQ</sequence>
<evidence type="ECO:0000313" key="7">
    <source>
        <dbReference type="Proteomes" id="UP001215280"/>
    </source>
</evidence>
<evidence type="ECO:0000313" key="6">
    <source>
        <dbReference type="EMBL" id="KAJ7717836.1"/>
    </source>
</evidence>
<dbReference type="InterPro" id="IPR000277">
    <property type="entry name" value="Cys/Met-Metab_PyrdxlP-dep_enz"/>
</dbReference>
<dbReference type="EMBL" id="JARJLG010000313">
    <property type="protein sequence ID" value="KAJ7717836.1"/>
    <property type="molecule type" value="Genomic_DNA"/>
</dbReference>